<evidence type="ECO:0000313" key="17">
    <source>
        <dbReference type="EMBL" id="KAB8276147.1"/>
    </source>
</evidence>
<dbReference type="EC" id="2.7.11.1" evidence="2"/>
<dbReference type="InterPro" id="IPR000719">
    <property type="entry name" value="Prot_kinase_dom"/>
</dbReference>
<dbReference type="Pfam" id="PF13374">
    <property type="entry name" value="TPR_10"/>
    <property type="match status" value="1"/>
</dbReference>
<dbReference type="Proteomes" id="UP000326289">
    <property type="component" value="Unassembled WGS sequence"/>
</dbReference>
<dbReference type="SUPFAM" id="SSF56112">
    <property type="entry name" value="Protein kinase-like (PK-like)"/>
    <property type="match status" value="1"/>
</dbReference>
<evidence type="ECO:0000256" key="4">
    <source>
        <dbReference type="ARBA" id="ARBA00019599"/>
    </source>
</evidence>
<dbReference type="SUPFAM" id="SSF48452">
    <property type="entry name" value="TPR-like"/>
    <property type="match status" value="1"/>
</dbReference>
<feature type="compositionally biased region" description="Basic and acidic residues" evidence="15">
    <location>
        <begin position="372"/>
        <end position="383"/>
    </location>
</feature>
<feature type="compositionally biased region" description="Polar residues" evidence="15">
    <location>
        <begin position="361"/>
        <end position="371"/>
    </location>
</feature>
<dbReference type="GO" id="GO:0000045">
    <property type="term" value="P:autophagosome assembly"/>
    <property type="evidence" value="ECO:0007669"/>
    <property type="project" value="TreeGrafter"/>
</dbReference>
<evidence type="ECO:0000256" key="9">
    <source>
        <dbReference type="ARBA" id="ARBA00022840"/>
    </source>
</evidence>
<dbReference type="Gene3D" id="1.25.40.10">
    <property type="entry name" value="Tetratricopeptide repeat domain"/>
    <property type="match status" value="2"/>
</dbReference>
<evidence type="ECO:0000256" key="2">
    <source>
        <dbReference type="ARBA" id="ARBA00012513"/>
    </source>
</evidence>
<keyword evidence="14" id="KW-0802">TPR repeat</keyword>
<comment type="catalytic activity">
    <reaction evidence="12">
        <text>L-threonyl-[protein] + ATP = O-phospho-L-threonyl-[protein] + ADP + H(+)</text>
        <dbReference type="Rhea" id="RHEA:46608"/>
        <dbReference type="Rhea" id="RHEA-COMP:11060"/>
        <dbReference type="Rhea" id="RHEA-COMP:11605"/>
        <dbReference type="ChEBI" id="CHEBI:15378"/>
        <dbReference type="ChEBI" id="CHEBI:30013"/>
        <dbReference type="ChEBI" id="CHEBI:30616"/>
        <dbReference type="ChEBI" id="CHEBI:61977"/>
        <dbReference type="ChEBI" id="CHEBI:456216"/>
        <dbReference type="EC" id="2.7.11.1"/>
    </reaction>
</comment>
<accession>A0A5N6JDU9</accession>
<dbReference type="InterPro" id="IPR008271">
    <property type="entry name" value="Ser/Thr_kinase_AS"/>
</dbReference>
<evidence type="ECO:0000256" key="6">
    <source>
        <dbReference type="ARBA" id="ARBA00022679"/>
    </source>
</evidence>
<keyword evidence="5" id="KW-0723">Serine/threonine-protein kinase</keyword>
<evidence type="ECO:0000259" key="16">
    <source>
        <dbReference type="PROSITE" id="PS50011"/>
    </source>
</evidence>
<evidence type="ECO:0000256" key="8">
    <source>
        <dbReference type="ARBA" id="ARBA00022777"/>
    </source>
</evidence>
<dbReference type="PROSITE" id="PS50005">
    <property type="entry name" value="TPR"/>
    <property type="match status" value="1"/>
</dbReference>
<evidence type="ECO:0000313" key="18">
    <source>
        <dbReference type="Proteomes" id="UP000326289"/>
    </source>
</evidence>
<evidence type="ECO:0000256" key="11">
    <source>
        <dbReference type="ARBA" id="ARBA00030237"/>
    </source>
</evidence>
<sequence>MYGVSDLVNDSKLSVRFYEDFFYNEVFNFDSKNPGGPLHRRKKEQKWIRERRLGRGTFADVWLYKCDEDMGTKFQAVKVIPRLSHSTKAIDYTRELEAMFKFSHRKYKGLFVEALGWFDNPRSVFVTMEYIELGDLEQHLDSPLREAAAQQISSQLLEGLEHIHSNGFVHRDLKPANIFVVQKDPHWLVKIGDFGVSKRTREGDPAFQTVAGTPGFWAPEVNMTLGRDDIQYTQMVDIWSLGIMLHYILTGCLPFSQHLQLRKYIQDGHFPTALLDARGVSSECKTFIQKLLVVEPTARLSAKDALLHSWIQSLSHNSHVNGAELESAQAYLGDRIREANETPSLSTPIPQPSPSQDGIEGTTTGQSNAKSMSKENGSRLKEQDTTIFERECAYLHSRGEVAYRRLWASKAERIFRSVHNKRRLGLGADHPLTLESLHWQGKSLFRLGVVNNAEKVLREAYEKRKATLGPLHPDTLESLYQIGSGLLRQGMEKKALDPLWKVYHARKKSIESDGGGAVKSVERLSECLQKLGKHDQALKLLLRHYEELKARPDPYGGAFLGIARCLAPCLRELKMYAEAANVYREIAESWRLFEVSFLRFESMIASGNCLLAGSLFKEAEVLFTEVYEQKVREYGVDHWKTSYSVHGPGACFYGLGASFYGQGEMKKAHEMFRKAYECRREDLGDNHTLTRESLQRMIEAETGTQKFFNRLSRASKRMARSIR</sequence>
<dbReference type="GO" id="GO:0005829">
    <property type="term" value="C:cytosol"/>
    <property type="evidence" value="ECO:0007669"/>
    <property type="project" value="TreeGrafter"/>
</dbReference>
<evidence type="ECO:0000256" key="3">
    <source>
        <dbReference type="ARBA" id="ARBA00018572"/>
    </source>
</evidence>
<keyword evidence="8 17" id="KW-0418">Kinase</keyword>
<evidence type="ECO:0000256" key="14">
    <source>
        <dbReference type="PROSITE-ProRule" id="PRU00339"/>
    </source>
</evidence>
<dbReference type="InterPro" id="IPR019734">
    <property type="entry name" value="TPR_rpt"/>
</dbReference>
<dbReference type="Pfam" id="PF00069">
    <property type="entry name" value="Pkinase"/>
    <property type="match status" value="1"/>
</dbReference>
<dbReference type="PROSITE" id="PS00108">
    <property type="entry name" value="PROTEIN_KINASE_ST"/>
    <property type="match status" value="1"/>
</dbReference>
<name>A0A5N6JDU9_9EURO</name>
<dbReference type="EMBL" id="ML732778">
    <property type="protein sequence ID" value="KAB8276147.1"/>
    <property type="molecule type" value="Genomic_DNA"/>
</dbReference>
<dbReference type="GO" id="GO:0005524">
    <property type="term" value="F:ATP binding"/>
    <property type="evidence" value="ECO:0007669"/>
    <property type="project" value="UniProtKB-KW"/>
</dbReference>
<dbReference type="InterPro" id="IPR011990">
    <property type="entry name" value="TPR-like_helical_dom_sf"/>
</dbReference>
<dbReference type="GO" id="GO:0005776">
    <property type="term" value="C:autophagosome"/>
    <property type="evidence" value="ECO:0007669"/>
    <property type="project" value="TreeGrafter"/>
</dbReference>
<keyword evidence="18" id="KW-1185">Reference proteome</keyword>
<feature type="domain" description="Protein kinase" evidence="16">
    <location>
        <begin position="47"/>
        <end position="311"/>
    </location>
</feature>
<keyword evidence="6" id="KW-0808">Transferase</keyword>
<gene>
    <name evidence="17" type="ORF">BDV30DRAFT_224536</name>
</gene>
<feature type="repeat" description="TPR" evidence="14">
    <location>
        <begin position="649"/>
        <end position="682"/>
    </location>
</feature>
<comment type="subcellular location">
    <subcellularLocation>
        <location evidence="1">Preautophagosomal structure membrane</location>
        <topology evidence="1">Peripheral membrane protein</topology>
    </subcellularLocation>
</comment>
<dbReference type="PANTHER" id="PTHR24348">
    <property type="entry name" value="SERINE/THREONINE-PROTEIN KINASE UNC-51-RELATED"/>
    <property type="match status" value="1"/>
</dbReference>
<evidence type="ECO:0000256" key="1">
    <source>
        <dbReference type="ARBA" id="ARBA00004623"/>
    </source>
</evidence>
<keyword evidence="7" id="KW-0547">Nucleotide-binding</keyword>
<dbReference type="AlphaFoldDB" id="A0A5N6JDU9"/>
<dbReference type="GO" id="GO:0010506">
    <property type="term" value="P:regulation of autophagy"/>
    <property type="evidence" value="ECO:0007669"/>
    <property type="project" value="InterPro"/>
</dbReference>
<dbReference type="Pfam" id="PF13424">
    <property type="entry name" value="TPR_12"/>
    <property type="match status" value="1"/>
</dbReference>
<evidence type="ECO:0000256" key="12">
    <source>
        <dbReference type="ARBA" id="ARBA00047899"/>
    </source>
</evidence>
<feature type="region of interest" description="Disordered" evidence="15">
    <location>
        <begin position="341"/>
        <end position="383"/>
    </location>
</feature>
<evidence type="ECO:0000256" key="13">
    <source>
        <dbReference type="ARBA" id="ARBA00048679"/>
    </source>
</evidence>
<organism evidence="17 18">
    <name type="scientific">Aspergillus minisclerotigenes</name>
    <dbReference type="NCBI Taxonomy" id="656917"/>
    <lineage>
        <taxon>Eukaryota</taxon>
        <taxon>Fungi</taxon>
        <taxon>Dikarya</taxon>
        <taxon>Ascomycota</taxon>
        <taxon>Pezizomycotina</taxon>
        <taxon>Eurotiomycetes</taxon>
        <taxon>Eurotiomycetidae</taxon>
        <taxon>Eurotiales</taxon>
        <taxon>Aspergillaceae</taxon>
        <taxon>Aspergillus</taxon>
        <taxon>Aspergillus subgen. Circumdati</taxon>
    </lineage>
</organism>
<dbReference type="InterPro" id="IPR045269">
    <property type="entry name" value="Atg1-like"/>
</dbReference>
<keyword evidence="9" id="KW-0067">ATP-binding</keyword>
<dbReference type="SMART" id="SM00220">
    <property type="entry name" value="S_TKc"/>
    <property type="match status" value="1"/>
</dbReference>
<dbReference type="Gene3D" id="1.10.510.10">
    <property type="entry name" value="Transferase(Phosphotransferase) domain 1"/>
    <property type="match status" value="1"/>
</dbReference>
<dbReference type="GO" id="GO:0004674">
    <property type="term" value="F:protein serine/threonine kinase activity"/>
    <property type="evidence" value="ECO:0007669"/>
    <property type="project" value="UniProtKB-KW"/>
</dbReference>
<dbReference type="GO" id="GO:0034045">
    <property type="term" value="C:phagophore assembly site membrane"/>
    <property type="evidence" value="ECO:0007669"/>
    <property type="project" value="UniProtKB-SubCell"/>
</dbReference>
<reference evidence="17 18" key="1">
    <citation type="submission" date="2019-04" db="EMBL/GenBank/DDBJ databases">
        <title>Fungal friends and foes A comparative genomics study of 23 Aspergillus species from section Flavi.</title>
        <authorList>
            <consortium name="DOE Joint Genome Institute"/>
            <person name="Kjaerbolling I."/>
            <person name="Vesth T.C."/>
            <person name="Frisvad J.C."/>
            <person name="Nybo J.L."/>
            <person name="Theobald S."/>
            <person name="Kildgaard S."/>
            <person name="Petersen T.I."/>
            <person name="Kuo A."/>
            <person name="Sato A."/>
            <person name="Lyhne E.K."/>
            <person name="Kogle M.E."/>
            <person name="Wiebenga A."/>
            <person name="Kun R.S."/>
            <person name="Lubbers R.J."/>
            <person name="Makela M.R."/>
            <person name="Barry K."/>
            <person name="Chovatia M."/>
            <person name="Clum A."/>
            <person name="Daum C."/>
            <person name="Haridas S."/>
            <person name="He G."/>
            <person name="LaButti K."/>
            <person name="Lipzen A."/>
            <person name="Mondo S."/>
            <person name="Pangilinan J."/>
            <person name="Riley R."/>
            <person name="Salamov A."/>
            <person name="Simmons B.A."/>
            <person name="Magnuson J.K."/>
            <person name="Henrissat B."/>
            <person name="Mortensen U.H."/>
            <person name="Larsen T.O."/>
            <person name="De vries R.P."/>
            <person name="Grigoriev I.V."/>
            <person name="Machida M."/>
            <person name="Baker S.E."/>
            <person name="Andersen M.R."/>
        </authorList>
    </citation>
    <scope>NUCLEOTIDE SEQUENCE [LARGE SCALE GENOMIC DNA]</scope>
    <source>
        <strain evidence="17 18">CBS 117635</strain>
    </source>
</reference>
<dbReference type="InterPro" id="IPR011009">
    <property type="entry name" value="Kinase-like_dom_sf"/>
</dbReference>
<protein>
    <recommendedName>
        <fullName evidence="3">Serine/threonine-protein kinase ATG1</fullName>
        <ecNumber evidence="2">2.7.11.1</ecNumber>
    </recommendedName>
    <alternativeName>
        <fullName evidence="11">Autophagy-related protein 1</fullName>
    </alternativeName>
    <alternativeName>
        <fullName evidence="4">Serine/threonine-protein kinase atg1</fullName>
    </alternativeName>
</protein>
<dbReference type="PANTHER" id="PTHR24348:SF22">
    <property type="entry name" value="NON-SPECIFIC SERINE_THREONINE PROTEIN KINASE"/>
    <property type="match status" value="1"/>
</dbReference>
<dbReference type="PROSITE" id="PS50011">
    <property type="entry name" value="PROTEIN_KINASE_DOM"/>
    <property type="match status" value="1"/>
</dbReference>
<comment type="catalytic activity">
    <reaction evidence="13">
        <text>L-seryl-[protein] + ATP = O-phospho-L-seryl-[protein] + ADP + H(+)</text>
        <dbReference type="Rhea" id="RHEA:17989"/>
        <dbReference type="Rhea" id="RHEA-COMP:9863"/>
        <dbReference type="Rhea" id="RHEA-COMP:11604"/>
        <dbReference type="ChEBI" id="CHEBI:15378"/>
        <dbReference type="ChEBI" id="CHEBI:29999"/>
        <dbReference type="ChEBI" id="CHEBI:30616"/>
        <dbReference type="ChEBI" id="CHEBI:83421"/>
        <dbReference type="ChEBI" id="CHEBI:456216"/>
        <dbReference type="EC" id="2.7.11.1"/>
    </reaction>
</comment>
<evidence type="ECO:0000256" key="15">
    <source>
        <dbReference type="SAM" id="MobiDB-lite"/>
    </source>
</evidence>
<evidence type="ECO:0000256" key="5">
    <source>
        <dbReference type="ARBA" id="ARBA00022527"/>
    </source>
</evidence>
<evidence type="ECO:0000256" key="7">
    <source>
        <dbReference type="ARBA" id="ARBA00022741"/>
    </source>
</evidence>
<evidence type="ECO:0000256" key="10">
    <source>
        <dbReference type="ARBA" id="ARBA00023006"/>
    </source>
</evidence>
<proteinExistence type="predicted"/>
<keyword evidence="10" id="KW-0072">Autophagy</keyword>